<sequence length="145" mass="17099">MASVKRFEDLICWQEARKLVNAIYQLTRNKQFFDFSLKDQIQRAVISIISNIAEGFERGTREEFIYFLYIAKASCGEVRAQLYIALDQGFINNNDFQQALQQAKRISAMIYRLIESLKGSRFKGLKYKRVQKRDPLEELLQKDYP</sequence>
<feature type="non-terminal residue" evidence="1">
    <location>
        <position position="145"/>
    </location>
</feature>
<evidence type="ECO:0008006" key="2">
    <source>
        <dbReference type="Google" id="ProtNLM"/>
    </source>
</evidence>
<dbReference type="InterPro" id="IPR012657">
    <property type="entry name" value="23S_rRNA-intervening_sequence"/>
</dbReference>
<dbReference type="NCBIfam" id="TIGR02436">
    <property type="entry name" value="four helix bundle protein"/>
    <property type="match status" value="1"/>
</dbReference>
<dbReference type="AlphaFoldDB" id="X1TF59"/>
<name>X1TF59_9ZZZZ</name>
<comment type="caution">
    <text evidence="1">The sequence shown here is derived from an EMBL/GenBank/DDBJ whole genome shotgun (WGS) entry which is preliminary data.</text>
</comment>
<reference evidence="1" key="1">
    <citation type="journal article" date="2014" name="Front. Microbiol.">
        <title>High frequency of phylogenetically diverse reductive dehalogenase-homologous genes in deep subseafloor sedimentary metagenomes.</title>
        <authorList>
            <person name="Kawai M."/>
            <person name="Futagami T."/>
            <person name="Toyoda A."/>
            <person name="Takaki Y."/>
            <person name="Nishi S."/>
            <person name="Hori S."/>
            <person name="Arai W."/>
            <person name="Tsubouchi T."/>
            <person name="Morono Y."/>
            <person name="Uchiyama I."/>
            <person name="Ito T."/>
            <person name="Fujiyama A."/>
            <person name="Inagaki F."/>
            <person name="Takami H."/>
        </authorList>
    </citation>
    <scope>NUCLEOTIDE SEQUENCE</scope>
    <source>
        <strain evidence="1">Expedition CK06-06</strain>
    </source>
</reference>
<dbReference type="InterPro" id="IPR036583">
    <property type="entry name" value="23S_rRNA_IVS_sf"/>
</dbReference>
<evidence type="ECO:0000313" key="1">
    <source>
        <dbReference type="EMBL" id="GAI86230.1"/>
    </source>
</evidence>
<dbReference type="EMBL" id="BARW01011338">
    <property type="protein sequence ID" value="GAI86230.1"/>
    <property type="molecule type" value="Genomic_DNA"/>
</dbReference>
<dbReference type="SUPFAM" id="SSF158446">
    <property type="entry name" value="IVS-encoded protein-like"/>
    <property type="match status" value="1"/>
</dbReference>
<gene>
    <name evidence="1" type="ORF">S12H4_21906</name>
</gene>
<dbReference type="PANTHER" id="PTHR38471:SF2">
    <property type="entry name" value="FOUR HELIX BUNDLE PROTEIN"/>
    <property type="match status" value="1"/>
</dbReference>
<dbReference type="Gene3D" id="1.20.1440.60">
    <property type="entry name" value="23S rRNA-intervening sequence"/>
    <property type="match status" value="1"/>
</dbReference>
<dbReference type="Pfam" id="PF05635">
    <property type="entry name" value="23S_rRNA_IVP"/>
    <property type="match status" value="1"/>
</dbReference>
<organism evidence="1">
    <name type="scientific">marine sediment metagenome</name>
    <dbReference type="NCBI Taxonomy" id="412755"/>
    <lineage>
        <taxon>unclassified sequences</taxon>
        <taxon>metagenomes</taxon>
        <taxon>ecological metagenomes</taxon>
    </lineage>
</organism>
<protein>
    <recommendedName>
        <fullName evidence="2">Four helix bundle protein</fullName>
    </recommendedName>
</protein>
<accession>X1TF59</accession>
<proteinExistence type="predicted"/>
<dbReference type="CDD" id="cd16377">
    <property type="entry name" value="23S_rRNA_IVP_like"/>
    <property type="match status" value="1"/>
</dbReference>
<dbReference type="PANTHER" id="PTHR38471">
    <property type="entry name" value="FOUR HELIX BUNDLE PROTEIN"/>
    <property type="match status" value="1"/>
</dbReference>